<dbReference type="AlphaFoldDB" id="A0A1G8EDI6"/>
<evidence type="ECO:0000259" key="1">
    <source>
        <dbReference type="SMART" id="SM00860"/>
    </source>
</evidence>
<protein>
    <submittedName>
        <fullName evidence="2">Cell wall assembly regulator SMI1</fullName>
    </submittedName>
</protein>
<dbReference type="STRING" id="702745.SAMN05421818_11058"/>
<keyword evidence="3" id="KW-1185">Reference proteome</keyword>
<dbReference type="InterPro" id="IPR056640">
    <property type="entry name" value="DUF7738"/>
</dbReference>
<dbReference type="Gene3D" id="3.40.1580.10">
    <property type="entry name" value="SMI1/KNR4-like"/>
    <property type="match status" value="1"/>
</dbReference>
<dbReference type="Pfam" id="PF24880">
    <property type="entry name" value="DUF7738"/>
    <property type="match status" value="1"/>
</dbReference>
<dbReference type="SMART" id="SM00860">
    <property type="entry name" value="SMI1_KNR4"/>
    <property type="match status" value="1"/>
</dbReference>
<dbReference type="InterPro" id="IPR037883">
    <property type="entry name" value="Knr4/Smi1-like_sf"/>
</dbReference>
<sequence>MITADFSDLGFTFCGKELSFPFHIDELHALLGNSELIKGEYNDVYIWNFLGIRAFSKIDQLVDALELTCQIDDYEGAIQSTFAGQLSMKGEADPVKYYNEHTAERVKLWDTDTSGAFVFNDTSVWYSLRDGYLYALSIQQYVKEEVAVVDVLPMAEGYEYLQAVWSDWLTGISKVVKSDNKYYNLTHGITKEQFDQVSEELEGVVLPAVLVNFYKANNVKWNAVTSAFSLHANGWDYDLLPFDRIGDAWENVNGLFDDEDVDADLLTKYSDKVKATGYANPKWIPFAEGRNGDFLLIDTDPSDKGDYGQIVELQNEAWERTVVAGSLEELIYREIGSLEQGGTEKYMFIVEHGAF</sequence>
<evidence type="ECO:0000313" key="3">
    <source>
        <dbReference type="Proteomes" id="UP000243588"/>
    </source>
</evidence>
<gene>
    <name evidence="2" type="ORF">SAMN05421818_11058</name>
</gene>
<feature type="domain" description="Knr4/Smi1-like" evidence="1">
    <location>
        <begin position="188"/>
        <end position="333"/>
    </location>
</feature>
<organism evidence="2 3">
    <name type="scientific">Myroides phaeus</name>
    <dbReference type="NCBI Taxonomy" id="702745"/>
    <lineage>
        <taxon>Bacteria</taxon>
        <taxon>Pseudomonadati</taxon>
        <taxon>Bacteroidota</taxon>
        <taxon>Flavobacteriia</taxon>
        <taxon>Flavobacteriales</taxon>
        <taxon>Flavobacteriaceae</taxon>
        <taxon>Myroides</taxon>
    </lineage>
</organism>
<dbReference type="RefSeq" id="WP_090408195.1">
    <property type="nucleotide sequence ID" value="NZ_FNDQ01000010.1"/>
</dbReference>
<dbReference type="Proteomes" id="UP000243588">
    <property type="component" value="Unassembled WGS sequence"/>
</dbReference>
<dbReference type="SUPFAM" id="SSF160631">
    <property type="entry name" value="SMI1/KNR4-like"/>
    <property type="match status" value="1"/>
</dbReference>
<proteinExistence type="predicted"/>
<dbReference type="InterPro" id="IPR018958">
    <property type="entry name" value="Knr4/Smi1-like_dom"/>
</dbReference>
<name>A0A1G8EDI6_9FLAO</name>
<evidence type="ECO:0000313" key="2">
    <source>
        <dbReference type="EMBL" id="SDH67963.1"/>
    </source>
</evidence>
<dbReference type="EMBL" id="FNDQ01000010">
    <property type="protein sequence ID" value="SDH67963.1"/>
    <property type="molecule type" value="Genomic_DNA"/>
</dbReference>
<accession>A0A1G8EDI6</accession>
<dbReference type="Pfam" id="PF09346">
    <property type="entry name" value="SMI1_KNR4"/>
    <property type="match status" value="1"/>
</dbReference>
<reference evidence="3" key="1">
    <citation type="submission" date="2016-10" db="EMBL/GenBank/DDBJ databases">
        <authorList>
            <person name="Varghese N."/>
            <person name="Submissions S."/>
        </authorList>
    </citation>
    <scope>NUCLEOTIDE SEQUENCE [LARGE SCALE GENOMIC DNA]</scope>
    <source>
        <strain evidence="3">DSM 23313</strain>
    </source>
</reference>